<dbReference type="InterPro" id="IPR018483">
    <property type="entry name" value="Carb_kinase_FGGY_CS"/>
</dbReference>
<evidence type="ECO:0000313" key="10">
    <source>
        <dbReference type="EMBL" id="MDA0180084.1"/>
    </source>
</evidence>
<feature type="domain" description="Carbohydrate kinase FGGY N-terminal" evidence="8">
    <location>
        <begin position="3"/>
        <end position="202"/>
    </location>
</feature>
<dbReference type="PIRSF" id="PIRSF000538">
    <property type="entry name" value="GlpK"/>
    <property type="match status" value="1"/>
</dbReference>
<keyword evidence="5" id="KW-0067">ATP-binding</keyword>
<dbReference type="InterPro" id="IPR018485">
    <property type="entry name" value="FGGY_C"/>
</dbReference>
<accession>A0A9X3N7Y7</accession>
<evidence type="ECO:0000256" key="4">
    <source>
        <dbReference type="ARBA" id="ARBA00022777"/>
    </source>
</evidence>
<evidence type="ECO:0000259" key="8">
    <source>
        <dbReference type="Pfam" id="PF00370"/>
    </source>
</evidence>
<evidence type="ECO:0000313" key="11">
    <source>
        <dbReference type="Proteomes" id="UP001147653"/>
    </source>
</evidence>
<organism evidence="10 11">
    <name type="scientific">Solirubrobacter phytolaccae</name>
    <dbReference type="NCBI Taxonomy" id="1404360"/>
    <lineage>
        <taxon>Bacteria</taxon>
        <taxon>Bacillati</taxon>
        <taxon>Actinomycetota</taxon>
        <taxon>Thermoleophilia</taxon>
        <taxon>Solirubrobacterales</taxon>
        <taxon>Solirubrobacteraceae</taxon>
        <taxon>Solirubrobacter</taxon>
    </lineage>
</organism>
<dbReference type="Pfam" id="PF02782">
    <property type="entry name" value="FGGY_C"/>
    <property type="match status" value="1"/>
</dbReference>
<dbReference type="PANTHER" id="PTHR10196">
    <property type="entry name" value="SUGAR KINASE"/>
    <property type="match status" value="1"/>
</dbReference>
<dbReference type="GO" id="GO:0005829">
    <property type="term" value="C:cytosol"/>
    <property type="evidence" value="ECO:0007669"/>
    <property type="project" value="TreeGrafter"/>
</dbReference>
<dbReference type="AlphaFoldDB" id="A0A9X3N7Y7"/>
<keyword evidence="11" id="KW-1185">Reference proteome</keyword>
<dbReference type="PANTHER" id="PTHR10196:SF69">
    <property type="entry name" value="GLYCEROL KINASE"/>
    <property type="match status" value="1"/>
</dbReference>
<comment type="similarity">
    <text evidence="1 7">Belongs to the FGGY kinase family.</text>
</comment>
<reference evidence="10" key="1">
    <citation type="submission" date="2022-10" db="EMBL/GenBank/DDBJ databases">
        <title>The WGS of Solirubrobacter phytolaccae KCTC 29190.</title>
        <authorList>
            <person name="Jiang Z."/>
        </authorList>
    </citation>
    <scope>NUCLEOTIDE SEQUENCE</scope>
    <source>
        <strain evidence="10">KCTC 29190</strain>
    </source>
</reference>
<protein>
    <recommendedName>
        <fullName evidence="6">ATP:glycerol 3-phosphotransferase</fullName>
    </recommendedName>
</protein>
<dbReference type="GO" id="GO:0006071">
    <property type="term" value="P:glycerol metabolic process"/>
    <property type="evidence" value="ECO:0007669"/>
    <property type="project" value="TreeGrafter"/>
</dbReference>
<dbReference type="RefSeq" id="WP_270024394.1">
    <property type="nucleotide sequence ID" value="NZ_JAPDDP010000009.1"/>
</dbReference>
<sequence length="443" mass="47069">MTVLAIDQGTSSTKGVLVADDGIVLARASARVSCSFPHPGWVEQDADEIWESVQAVIAAMPLGTPIDAIALSTQRESAVVWSGDFVSPVIGWQDARTAPDCDRLREHEAFVRARTGLALDPMFSATKLHTLLDGRDDRHAGTIDAFLIHRLTGEFAIEAGNASRTLLMNLETLDWDPELCALFGVPLHTLPEIRRSDAGFGEHRGIPLAAVLADSHAALYAHGAAKATYGTGSSVMVPSDASVDGLAHTLAWLTDKPVYAVEGNILASAAALDWMARTLHVDRLEPLALDATTTDGVHLVPAFSGLGAPHWDRGASGVIAGLTLGTRPKHLARAAFESVAHQICDILDLVGLEALHADGGATASALLMQLQADLSGRPVHVSASPEMSALGAADLAAGGRRERPVRTFEPAISDDERHTRREAWHAAVRRSRMATPELEASLR</sequence>
<comment type="caution">
    <text evidence="10">The sequence shown here is derived from an EMBL/GenBank/DDBJ whole genome shotgun (WGS) entry which is preliminary data.</text>
</comment>
<proteinExistence type="inferred from homology"/>
<dbReference type="InterPro" id="IPR000577">
    <property type="entry name" value="Carb_kinase_FGGY"/>
</dbReference>
<dbReference type="Pfam" id="PF00370">
    <property type="entry name" value="FGGY_N"/>
    <property type="match status" value="1"/>
</dbReference>
<dbReference type="InterPro" id="IPR043129">
    <property type="entry name" value="ATPase_NBD"/>
</dbReference>
<dbReference type="GO" id="GO:0004370">
    <property type="term" value="F:glycerol kinase activity"/>
    <property type="evidence" value="ECO:0007669"/>
    <property type="project" value="TreeGrafter"/>
</dbReference>
<evidence type="ECO:0000256" key="7">
    <source>
        <dbReference type="RuleBase" id="RU003733"/>
    </source>
</evidence>
<keyword evidence="2 7" id="KW-0808">Transferase</keyword>
<dbReference type="SUPFAM" id="SSF53067">
    <property type="entry name" value="Actin-like ATPase domain"/>
    <property type="match status" value="2"/>
</dbReference>
<dbReference type="EMBL" id="JAPDDP010000009">
    <property type="protein sequence ID" value="MDA0180084.1"/>
    <property type="molecule type" value="Genomic_DNA"/>
</dbReference>
<feature type="domain" description="Carbohydrate kinase FGGY C-terminal" evidence="9">
    <location>
        <begin position="226"/>
        <end position="397"/>
    </location>
</feature>
<dbReference type="Proteomes" id="UP001147653">
    <property type="component" value="Unassembled WGS sequence"/>
</dbReference>
<evidence type="ECO:0000256" key="2">
    <source>
        <dbReference type="ARBA" id="ARBA00022679"/>
    </source>
</evidence>
<evidence type="ECO:0000256" key="5">
    <source>
        <dbReference type="ARBA" id="ARBA00022840"/>
    </source>
</evidence>
<evidence type="ECO:0000259" key="9">
    <source>
        <dbReference type="Pfam" id="PF02782"/>
    </source>
</evidence>
<keyword evidence="3" id="KW-0547">Nucleotide-binding</keyword>
<evidence type="ECO:0000256" key="1">
    <source>
        <dbReference type="ARBA" id="ARBA00009156"/>
    </source>
</evidence>
<dbReference type="InterPro" id="IPR018484">
    <property type="entry name" value="FGGY_N"/>
</dbReference>
<evidence type="ECO:0000256" key="3">
    <source>
        <dbReference type="ARBA" id="ARBA00022741"/>
    </source>
</evidence>
<dbReference type="GO" id="GO:0005524">
    <property type="term" value="F:ATP binding"/>
    <property type="evidence" value="ECO:0007669"/>
    <property type="project" value="UniProtKB-KW"/>
</dbReference>
<dbReference type="Gene3D" id="3.30.420.40">
    <property type="match status" value="2"/>
</dbReference>
<name>A0A9X3N7Y7_9ACTN</name>
<gene>
    <name evidence="10" type="ORF">OJ997_07235</name>
</gene>
<keyword evidence="4 7" id="KW-0418">Kinase</keyword>
<dbReference type="PROSITE" id="PS00445">
    <property type="entry name" value="FGGY_KINASES_2"/>
    <property type="match status" value="1"/>
</dbReference>
<evidence type="ECO:0000256" key="6">
    <source>
        <dbReference type="ARBA" id="ARBA00043149"/>
    </source>
</evidence>